<evidence type="ECO:0000256" key="2">
    <source>
        <dbReference type="ARBA" id="ARBA00010867"/>
    </source>
</evidence>
<evidence type="ECO:0000256" key="1">
    <source>
        <dbReference type="ARBA" id="ARBA00004304"/>
    </source>
</evidence>
<feature type="transmembrane region" description="Helical" evidence="9">
    <location>
        <begin position="76"/>
        <end position="95"/>
    </location>
</feature>
<evidence type="ECO:0000256" key="5">
    <source>
        <dbReference type="ARBA" id="ARBA00022946"/>
    </source>
</evidence>
<dbReference type="GO" id="GO:0030150">
    <property type="term" value="P:protein import into mitochondrial matrix"/>
    <property type="evidence" value="ECO:0007669"/>
    <property type="project" value="UniProtKB-UniRule"/>
</dbReference>
<evidence type="ECO:0000256" key="9">
    <source>
        <dbReference type="RuleBase" id="RU367142"/>
    </source>
</evidence>
<comment type="similarity">
    <text evidence="2 9">Belongs to the TIM21 family.</text>
</comment>
<evidence type="ECO:0000256" key="7">
    <source>
        <dbReference type="ARBA" id="ARBA00023128"/>
    </source>
</evidence>
<evidence type="ECO:0000256" key="4">
    <source>
        <dbReference type="ARBA" id="ARBA00022692"/>
    </source>
</evidence>
<comment type="caution">
    <text evidence="9">Lacks conserved residue(s) required for the propagation of feature annotation.</text>
</comment>
<dbReference type="AlphaFoldDB" id="A0A899FZC6"/>
<keyword evidence="9" id="KW-0999">Mitochondrion inner membrane</keyword>
<dbReference type="InterPro" id="IPR038552">
    <property type="entry name" value="Tim21_IMS_sf"/>
</dbReference>
<keyword evidence="5" id="KW-0809">Transit peptide</keyword>
<keyword evidence="7 9" id="KW-0496">Mitochondrion</keyword>
<dbReference type="Proteomes" id="UP000663699">
    <property type="component" value="Chromosome 17"/>
</dbReference>
<organism evidence="10 11">
    <name type="scientific">Pneumocystis wakefieldiae</name>
    <dbReference type="NCBI Taxonomy" id="38082"/>
    <lineage>
        <taxon>Eukaryota</taxon>
        <taxon>Fungi</taxon>
        <taxon>Dikarya</taxon>
        <taxon>Ascomycota</taxon>
        <taxon>Taphrinomycotina</taxon>
        <taxon>Pneumocystomycetes</taxon>
        <taxon>Pneumocystaceae</taxon>
        <taxon>Pneumocystis</taxon>
    </lineage>
</organism>
<name>A0A899FZC6_9ASCO</name>
<reference evidence="10" key="1">
    <citation type="submission" date="2020-06" db="EMBL/GenBank/DDBJ databases">
        <title>Genomes of multiple members of Pneumocystis genus reveal paths to human pathogen Pneumocystis jirovecii.</title>
        <authorList>
            <person name="Cisse O.H."/>
            <person name="Ma L."/>
            <person name="Dekker J."/>
            <person name="Khil P."/>
            <person name="Jo J."/>
            <person name="Brenchley J."/>
            <person name="Blair R."/>
            <person name="Pahar B."/>
            <person name="Chabe M."/>
            <person name="Van Rompay K.A."/>
            <person name="Keesler R."/>
            <person name="Sukura A."/>
            <person name="Hirsch V."/>
            <person name="Kutty G."/>
            <person name="Liu Y."/>
            <person name="Peng L."/>
            <person name="Chen J."/>
            <person name="Song J."/>
            <person name="Weissenbacher-Lang C."/>
            <person name="Xu J."/>
            <person name="Upham N.S."/>
            <person name="Stajich J.E."/>
            <person name="Cuomo C.A."/>
            <person name="Cushion M.T."/>
            <person name="Kovacs J.A."/>
        </authorList>
    </citation>
    <scope>NUCLEOTIDE SEQUENCE</scope>
    <source>
        <strain evidence="10">2A</strain>
    </source>
</reference>
<sequence length="248" mass="29562">MYLRSYNFCAKGLWNSRNGIVQISNQFRYIRLYNTDRFLNLIQTLKKDKRKIFLFFRDDTTKLWSQLYFMEKVTRIVLISLKLSVIIVGVVVLVSKNIVEVLFILKSLASYSLGSYLFVVEAPAINMSLEYIKNNEECKRLLGNNIKMFSGSLQNSIRRNLYTPSQRIIEPDGREQLIMQFYVKGEKSKGEVNLKMIRKPFEERFRYQYLYLDVMVDNSLRRIWLIDVNKVKNETKRNNSLLRFWGLR</sequence>
<keyword evidence="11" id="KW-1185">Reference proteome</keyword>
<keyword evidence="6 9" id="KW-1133">Transmembrane helix</keyword>
<keyword evidence="8 9" id="KW-0472">Membrane</keyword>
<dbReference type="Pfam" id="PF08294">
    <property type="entry name" value="TIM21"/>
    <property type="match status" value="1"/>
</dbReference>
<evidence type="ECO:0000256" key="8">
    <source>
        <dbReference type="ARBA" id="ARBA00023136"/>
    </source>
</evidence>
<comment type="subunit">
    <text evidence="9">Component of the TIM23 complex.</text>
</comment>
<comment type="function">
    <text evidence="9">Essential component of the TIM23 complex, a complex that mediates the translocation of transit peptide-containing proteins across the mitochondrial inner membrane.</text>
</comment>
<evidence type="ECO:0000256" key="6">
    <source>
        <dbReference type="ARBA" id="ARBA00022989"/>
    </source>
</evidence>
<evidence type="ECO:0000313" key="11">
    <source>
        <dbReference type="Proteomes" id="UP000663699"/>
    </source>
</evidence>
<evidence type="ECO:0000313" key="10">
    <source>
        <dbReference type="EMBL" id="QSL67181.1"/>
    </source>
</evidence>
<evidence type="ECO:0000256" key="3">
    <source>
        <dbReference type="ARBA" id="ARBA00020726"/>
    </source>
</evidence>
<keyword evidence="9" id="KW-0811">Translocation</keyword>
<protein>
    <recommendedName>
        <fullName evidence="3 9">Mitochondrial import inner membrane translocase subunit Tim21</fullName>
    </recommendedName>
</protein>
<dbReference type="EMBL" id="CP054548">
    <property type="protein sequence ID" value="QSL67181.1"/>
    <property type="molecule type" value="Genomic_DNA"/>
</dbReference>
<feature type="transmembrane region" description="Helical" evidence="9">
    <location>
        <begin position="101"/>
        <end position="119"/>
    </location>
</feature>
<dbReference type="PANTHER" id="PTHR13032:SF6">
    <property type="entry name" value="MITOCHONDRIAL IMPORT INNER MEMBRANE TRANSLOCASE SUBUNIT TIM21"/>
    <property type="match status" value="1"/>
</dbReference>
<dbReference type="InterPro" id="IPR013261">
    <property type="entry name" value="Tim21"/>
</dbReference>
<dbReference type="PANTHER" id="PTHR13032">
    <property type="entry name" value="MITOCHONDRIAL IMPORT INNER MEMBRANE TRANSLOCASE SUBUNIT TIM21"/>
    <property type="match status" value="1"/>
</dbReference>
<keyword evidence="9" id="KW-0653">Protein transport</keyword>
<keyword evidence="9" id="KW-0813">Transport</keyword>
<accession>A0A899FZC6</accession>
<proteinExistence type="inferred from homology"/>
<keyword evidence="4 9" id="KW-0812">Transmembrane</keyword>
<dbReference type="OrthoDB" id="436405at2759"/>
<comment type="subcellular location">
    <subcellularLocation>
        <location evidence="9">Mitochondrion inner membrane</location>
        <topology evidence="9">Single-pass membrane protein</topology>
    </subcellularLocation>
    <subcellularLocation>
        <location evidence="1">Mitochondrion membrane</location>
        <topology evidence="1">Single-pass membrane protein</topology>
    </subcellularLocation>
</comment>
<dbReference type="GO" id="GO:0005744">
    <property type="term" value="C:TIM23 mitochondrial import inner membrane translocase complex"/>
    <property type="evidence" value="ECO:0007669"/>
    <property type="project" value="UniProtKB-UniRule"/>
</dbReference>
<gene>
    <name evidence="10" type="ORF">MERGE_001570</name>
</gene>
<dbReference type="Gene3D" id="3.10.450.320">
    <property type="entry name" value="Mitochondrial import inner membrane translocase subunit Tim21"/>
    <property type="match status" value="1"/>
</dbReference>